<evidence type="ECO:0000259" key="1">
    <source>
        <dbReference type="Pfam" id="PF13622"/>
    </source>
</evidence>
<evidence type="ECO:0008006" key="4">
    <source>
        <dbReference type="Google" id="ProtNLM"/>
    </source>
</evidence>
<dbReference type="Pfam" id="PF20789">
    <property type="entry name" value="4HBT_3C"/>
    <property type="match status" value="1"/>
</dbReference>
<reference evidence="3" key="1">
    <citation type="submission" date="2018-06" db="EMBL/GenBank/DDBJ databases">
        <authorList>
            <person name="Zhirakovskaya E."/>
        </authorList>
    </citation>
    <scope>NUCLEOTIDE SEQUENCE</scope>
</reference>
<feature type="domain" description="Acyl-CoA thioesterase-like N-terminal HotDog" evidence="1">
    <location>
        <begin position="3"/>
        <end position="85"/>
    </location>
</feature>
<dbReference type="InterPro" id="IPR042171">
    <property type="entry name" value="Acyl-CoA_hotdog"/>
</dbReference>
<dbReference type="EMBL" id="UOEI01000572">
    <property type="protein sequence ID" value="VAW08096.1"/>
    <property type="molecule type" value="Genomic_DNA"/>
</dbReference>
<dbReference type="Pfam" id="PF13622">
    <property type="entry name" value="4HBT_3"/>
    <property type="match status" value="1"/>
</dbReference>
<dbReference type="AlphaFoldDB" id="A0A3B0TM27"/>
<proteinExistence type="predicted"/>
<dbReference type="InterPro" id="IPR029069">
    <property type="entry name" value="HotDog_dom_sf"/>
</dbReference>
<sequence length="240" mass="25751">LVTGPWDVDHCHGGPPCALLTDGIHSVAPDMGISRISFDILHQIPKKPVTIHTEVIRGGKRVQLVRGDLLGDDGRSYLTAHAWMMRIDPDAGPIAPYEGQTPPPPDACPPFTMNVRDTPDIFNAMECRTGRGTPFGGTPATAWIRQRVPLVADLDVSPYARVPFAADSANGISRVAPFDELLAINTDLTIYFARSPVGEWVAVEASTISLGLGLGMTDSLVYDASGFVGRSNQSIYLDAT</sequence>
<organism evidence="3">
    <name type="scientific">hydrothermal vent metagenome</name>
    <dbReference type="NCBI Taxonomy" id="652676"/>
    <lineage>
        <taxon>unclassified sequences</taxon>
        <taxon>metagenomes</taxon>
        <taxon>ecological metagenomes</taxon>
    </lineage>
</organism>
<dbReference type="Gene3D" id="2.40.160.210">
    <property type="entry name" value="Acyl-CoA thioesterase, double hotdog domain"/>
    <property type="match status" value="1"/>
</dbReference>
<evidence type="ECO:0000259" key="2">
    <source>
        <dbReference type="Pfam" id="PF20789"/>
    </source>
</evidence>
<name>A0A3B0TM27_9ZZZZ</name>
<dbReference type="SUPFAM" id="SSF54637">
    <property type="entry name" value="Thioesterase/thiol ester dehydrase-isomerase"/>
    <property type="match status" value="2"/>
</dbReference>
<gene>
    <name evidence="3" type="ORF">MNBD_ACTINO01-603</name>
</gene>
<protein>
    <recommendedName>
        <fullName evidence="4">Thioesterase family protein</fullName>
    </recommendedName>
</protein>
<accession>A0A3B0TM27</accession>
<feature type="non-terminal residue" evidence="3">
    <location>
        <position position="1"/>
    </location>
</feature>
<dbReference type="InterPro" id="IPR049450">
    <property type="entry name" value="ACOT8-like_C"/>
</dbReference>
<dbReference type="InterPro" id="IPR049449">
    <property type="entry name" value="TesB_ACOT8-like_N"/>
</dbReference>
<evidence type="ECO:0000313" key="3">
    <source>
        <dbReference type="EMBL" id="VAW08096.1"/>
    </source>
</evidence>
<feature type="domain" description="Acyl-CoA thioesterase-like C-terminal" evidence="2">
    <location>
        <begin position="105"/>
        <end position="236"/>
    </location>
</feature>